<dbReference type="InterPro" id="IPR032682">
    <property type="entry name" value="Cnd1_C"/>
</dbReference>
<feature type="domain" description="Integrator complex subunit 4/Protein SIEL C-terminal Ig-like" evidence="4">
    <location>
        <begin position="599"/>
        <end position="712"/>
    </location>
</feature>
<dbReference type="GO" id="GO:0010496">
    <property type="term" value="P:intercellular transport"/>
    <property type="evidence" value="ECO:0007669"/>
    <property type="project" value="TreeGrafter"/>
</dbReference>
<dbReference type="SUPFAM" id="SSF48371">
    <property type="entry name" value="ARM repeat"/>
    <property type="match status" value="1"/>
</dbReference>
<evidence type="ECO:0000313" key="5">
    <source>
        <dbReference type="EMBL" id="KAK9168024.1"/>
    </source>
</evidence>
<sequence length="717" mass="81189">MSVEVRTETFLALGQINVGSEDILFQTLSKKMTETMRERKIFRNLPPSNVAGVFLHGLEDEFSEIRISACKSLGRLSINSVQFANGALDMLLTILNDDSMVVRMQSLETMSHMATCHCLDVQERHMHMLLGALVDNNTLIRRLARNFLKKLKLRTIGIFKSAISGLLTNLEANPEDEDDIFSVIFHIGRSHAKFASGFVNDTSLEVGPSCEGEMRLDQARVVAMLILAISASVSLKHSVNRISARMFSYAIPFLGRIAHAFRDASNQDNLLSYLCYHSKFVPLFTPVKEAEFAPSFTEESTTMNNDKGRINQEVTLMESSCYRESLFKNNLRDTRDSIPAQECRNKVDNMHEEAIYTVKLILRVAAENWPLIKSGSTEEARQTLRRLILVASFGFENVFYACRAFENAMKDGRWEGVVRIQAFGIIEFGLPKKTPVTCWFTNAYVYMQELQGRVGNNIHKYRGGGTRFLDCLLEKLDSKLRRLRCTFTGFSKDEEVHVLELILLSSVLRLCKVETCNLSVLKRLHSTISCLEILCGVPELSDFVSELRSRFLGSSLDDEASYHLIPFKNIIELFTLKQIVFSGEFKHIRAELDFLDEVSENALPFIPGLPVGIKFQITLYNVSAQDRLWLKMASEDQTQFVFLDVSQVKATETVSKLTLTAPFYRTPKAASFSIRTCIGKECSTIDDAIQVYRGEGGPKHELAFLCKEKEVHLILRR</sequence>
<comment type="caution">
    <text evidence="5">The sequence shown here is derived from an EMBL/GenBank/DDBJ whole genome shotgun (WGS) entry which is preliminary data.</text>
</comment>
<dbReference type="PANTHER" id="PTHR20938">
    <property type="entry name" value="INTEGRATOR COMPLEX SUBUNIT 4"/>
    <property type="match status" value="1"/>
</dbReference>
<evidence type="ECO:0000256" key="1">
    <source>
        <dbReference type="ARBA" id="ARBA00004123"/>
    </source>
</evidence>
<dbReference type="InterPro" id="IPR011989">
    <property type="entry name" value="ARM-like"/>
</dbReference>
<keyword evidence="6" id="KW-1185">Reference proteome</keyword>
<evidence type="ECO:0000313" key="6">
    <source>
        <dbReference type="Proteomes" id="UP001420932"/>
    </source>
</evidence>
<organism evidence="5 6">
    <name type="scientific">Stephania yunnanensis</name>
    <dbReference type="NCBI Taxonomy" id="152371"/>
    <lineage>
        <taxon>Eukaryota</taxon>
        <taxon>Viridiplantae</taxon>
        <taxon>Streptophyta</taxon>
        <taxon>Embryophyta</taxon>
        <taxon>Tracheophyta</taxon>
        <taxon>Spermatophyta</taxon>
        <taxon>Magnoliopsida</taxon>
        <taxon>Ranunculales</taxon>
        <taxon>Menispermaceae</taxon>
        <taxon>Menispermoideae</taxon>
        <taxon>Cissampelideae</taxon>
        <taxon>Stephania</taxon>
    </lineage>
</organism>
<dbReference type="EMBL" id="JBBNAF010000001">
    <property type="protein sequence ID" value="KAK9168024.1"/>
    <property type="molecule type" value="Genomic_DNA"/>
</dbReference>
<dbReference type="PANTHER" id="PTHR20938:SF0">
    <property type="entry name" value="INTEGRATOR COMPLEX SUBUNIT 4"/>
    <property type="match status" value="1"/>
</dbReference>
<keyword evidence="2" id="KW-0539">Nucleus</keyword>
<evidence type="ECO:0000256" key="2">
    <source>
        <dbReference type="ARBA" id="ARBA00023242"/>
    </source>
</evidence>
<dbReference type="Proteomes" id="UP001420932">
    <property type="component" value="Unassembled WGS sequence"/>
</dbReference>
<protein>
    <recommendedName>
        <fullName evidence="7">Integrator complex subunit 7</fullName>
    </recommendedName>
</protein>
<dbReference type="InterPro" id="IPR016024">
    <property type="entry name" value="ARM-type_fold"/>
</dbReference>
<evidence type="ECO:0000259" key="3">
    <source>
        <dbReference type="Pfam" id="PF12717"/>
    </source>
</evidence>
<evidence type="ECO:0000259" key="4">
    <source>
        <dbReference type="Pfam" id="PF25458"/>
    </source>
</evidence>
<feature type="domain" description="Condensin complex subunit 1 C-terminal" evidence="3">
    <location>
        <begin position="65"/>
        <end position="181"/>
    </location>
</feature>
<dbReference type="GO" id="GO:0005634">
    <property type="term" value="C:nucleus"/>
    <property type="evidence" value="ECO:0007669"/>
    <property type="project" value="UniProtKB-SubCell"/>
</dbReference>
<reference evidence="5 6" key="1">
    <citation type="submission" date="2024-01" db="EMBL/GenBank/DDBJ databases">
        <title>Genome assemblies of Stephania.</title>
        <authorList>
            <person name="Yang L."/>
        </authorList>
    </citation>
    <scope>NUCLEOTIDE SEQUENCE [LARGE SCALE GENOMIC DNA]</scope>
    <source>
        <strain evidence="5">YNDBR</strain>
        <tissue evidence="5">Leaf</tissue>
    </source>
</reference>
<dbReference type="Pfam" id="PF25458">
    <property type="entry name" value="INTS4_C"/>
    <property type="match status" value="1"/>
</dbReference>
<accession>A0AAP0Q6J1</accession>
<dbReference type="Gene3D" id="1.25.10.10">
    <property type="entry name" value="Leucine-rich Repeat Variant"/>
    <property type="match status" value="1"/>
</dbReference>
<dbReference type="InterPro" id="IPR057412">
    <property type="entry name" value="INTS4_C"/>
</dbReference>
<gene>
    <name evidence="5" type="ORF">Syun_000164</name>
</gene>
<proteinExistence type="predicted"/>
<dbReference type="AlphaFoldDB" id="A0AAP0Q6J1"/>
<evidence type="ECO:0008006" key="7">
    <source>
        <dbReference type="Google" id="ProtNLM"/>
    </source>
</evidence>
<dbReference type="Pfam" id="PF12717">
    <property type="entry name" value="Cnd1"/>
    <property type="match status" value="1"/>
</dbReference>
<name>A0AAP0Q6J1_9MAGN</name>
<dbReference type="GO" id="GO:0005768">
    <property type="term" value="C:endosome"/>
    <property type="evidence" value="ECO:0007669"/>
    <property type="project" value="TreeGrafter"/>
</dbReference>
<comment type="subcellular location">
    <subcellularLocation>
        <location evidence="1">Nucleus</location>
    </subcellularLocation>
</comment>